<protein>
    <recommendedName>
        <fullName evidence="3">Methyltransferase domain-containing protein</fullName>
    </recommendedName>
</protein>
<evidence type="ECO:0000313" key="2">
    <source>
        <dbReference type="Proteomes" id="UP001501461"/>
    </source>
</evidence>
<comment type="caution">
    <text evidence="1">The sequence shown here is derived from an EMBL/GenBank/DDBJ whole genome shotgun (WGS) entry which is preliminary data.</text>
</comment>
<evidence type="ECO:0000313" key="1">
    <source>
        <dbReference type="EMBL" id="GAA2037620.1"/>
    </source>
</evidence>
<dbReference type="Gene3D" id="3.40.50.150">
    <property type="entry name" value="Vaccinia Virus protein VP39"/>
    <property type="match status" value="1"/>
</dbReference>
<dbReference type="Pfam" id="PF13578">
    <property type="entry name" value="Methyltransf_24"/>
    <property type="match status" value="1"/>
</dbReference>
<organism evidence="1 2">
    <name type="scientific">Yaniella flava</name>
    <dbReference type="NCBI Taxonomy" id="287930"/>
    <lineage>
        <taxon>Bacteria</taxon>
        <taxon>Bacillati</taxon>
        <taxon>Actinomycetota</taxon>
        <taxon>Actinomycetes</taxon>
        <taxon>Micrococcales</taxon>
        <taxon>Micrococcaceae</taxon>
        <taxon>Yaniella</taxon>
    </lineage>
</organism>
<proteinExistence type="predicted"/>
<gene>
    <name evidence="1" type="ORF">GCM10009720_17640</name>
</gene>
<name>A0ABP5G013_9MICC</name>
<dbReference type="SUPFAM" id="SSF53335">
    <property type="entry name" value="S-adenosyl-L-methionine-dependent methyltransferases"/>
    <property type="match status" value="1"/>
</dbReference>
<sequence>MPSTGGFAMDAQALGHLISLVDERRPRRILELGSGTSTIWFGYLCRAYGGQVVTLDHLEEYLELTQAAVDRHSLNTHVECRLAPLERIECGGDTYNWYSMEALSDLSDIDMVLIDGPPAATGPQARYPSLPQIIDRLSPTVTVILDDAHRRDEANIVDAWQEGFAGFQRIEAGTSRLAVLERKA</sequence>
<keyword evidence="2" id="KW-1185">Reference proteome</keyword>
<reference evidence="2" key="1">
    <citation type="journal article" date="2019" name="Int. J. Syst. Evol. Microbiol.">
        <title>The Global Catalogue of Microorganisms (GCM) 10K type strain sequencing project: providing services to taxonomists for standard genome sequencing and annotation.</title>
        <authorList>
            <consortium name="The Broad Institute Genomics Platform"/>
            <consortium name="The Broad Institute Genome Sequencing Center for Infectious Disease"/>
            <person name="Wu L."/>
            <person name="Ma J."/>
        </authorList>
    </citation>
    <scope>NUCLEOTIDE SEQUENCE [LARGE SCALE GENOMIC DNA]</scope>
    <source>
        <strain evidence="2">JCM 13595</strain>
    </source>
</reference>
<dbReference type="InterPro" id="IPR029063">
    <property type="entry name" value="SAM-dependent_MTases_sf"/>
</dbReference>
<dbReference type="EMBL" id="BAAAMN010000033">
    <property type="protein sequence ID" value="GAA2037620.1"/>
    <property type="molecule type" value="Genomic_DNA"/>
</dbReference>
<evidence type="ECO:0008006" key="3">
    <source>
        <dbReference type="Google" id="ProtNLM"/>
    </source>
</evidence>
<accession>A0ABP5G013</accession>
<dbReference type="Proteomes" id="UP001501461">
    <property type="component" value="Unassembled WGS sequence"/>
</dbReference>